<organism evidence="8 9">
    <name type="scientific">Effrenium voratum</name>
    <dbReference type="NCBI Taxonomy" id="2562239"/>
    <lineage>
        <taxon>Eukaryota</taxon>
        <taxon>Sar</taxon>
        <taxon>Alveolata</taxon>
        <taxon>Dinophyceae</taxon>
        <taxon>Suessiales</taxon>
        <taxon>Symbiodiniaceae</taxon>
        <taxon>Effrenium</taxon>
    </lineage>
</organism>
<protein>
    <recommendedName>
        <fullName evidence="2">phospholipase D</fullName>
        <ecNumber evidence="2">3.1.4.4</ecNumber>
    </recommendedName>
</protein>
<keyword evidence="3" id="KW-0677">Repeat</keyword>
<reference evidence="8" key="1">
    <citation type="submission" date="2023-08" db="EMBL/GenBank/DDBJ databases">
        <authorList>
            <person name="Chen Y."/>
            <person name="Shah S."/>
            <person name="Dougan E. K."/>
            <person name="Thang M."/>
            <person name="Chan C."/>
        </authorList>
    </citation>
    <scope>NUCLEOTIDE SEQUENCE</scope>
</reference>
<keyword evidence="4" id="KW-0378">Hydrolase</keyword>
<comment type="caution">
    <text evidence="8">The sequence shown here is derived from an EMBL/GenBank/DDBJ whole genome shotgun (WGS) entry which is preliminary data.</text>
</comment>
<proteinExistence type="predicted"/>
<dbReference type="EMBL" id="CAUJNA010001380">
    <property type="protein sequence ID" value="CAJ1386586.1"/>
    <property type="molecule type" value="Genomic_DNA"/>
</dbReference>
<dbReference type="AlphaFoldDB" id="A0AA36IFB7"/>
<dbReference type="EC" id="3.1.4.4" evidence="2"/>
<feature type="domain" description="PLD phosphodiesterase" evidence="7">
    <location>
        <begin position="128"/>
        <end position="155"/>
    </location>
</feature>
<evidence type="ECO:0000313" key="9">
    <source>
        <dbReference type="Proteomes" id="UP001178507"/>
    </source>
</evidence>
<evidence type="ECO:0000256" key="2">
    <source>
        <dbReference type="ARBA" id="ARBA00012027"/>
    </source>
</evidence>
<dbReference type="PANTHER" id="PTHR18896:SF76">
    <property type="entry name" value="PHOSPHOLIPASE"/>
    <property type="match status" value="1"/>
</dbReference>
<keyword evidence="5" id="KW-0442">Lipid degradation</keyword>
<evidence type="ECO:0000256" key="3">
    <source>
        <dbReference type="ARBA" id="ARBA00022737"/>
    </source>
</evidence>
<evidence type="ECO:0000256" key="6">
    <source>
        <dbReference type="ARBA" id="ARBA00023098"/>
    </source>
</evidence>
<gene>
    <name evidence="8" type="ORF">EVOR1521_LOCUS12847</name>
</gene>
<evidence type="ECO:0000256" key="1">
    <source>
        <dbReference type="ARBA" id="ARBA00000798"/>
    </source>
</evidence>
<sequence>GLARAFNPVACEDLSPIDCGFDFFRDVHEQFEKAAEEVVIMPFVLRPRLRIFSSDPAKPPDTSLADLILKAIRRGVHVWIMGWDNAASEKYLGTFQDHEYELLFEAAAEARQYLHLMLDTGRQFLASVFYLPHIKSYVFDRQVAYVGGIDFAENRDDTFEHLRPDPLLVQVSMDERHPSGNEKPWQDAMVKVTGRAAEQVAMILVERWWTYCQSTGMARSQAMRPVTAILDTLWHVKGALHGSEWKDWQCEQLPKEGLLGKLQLVMHGDNVTRDVRIDVPQIQSSALEPNSALHATLSPGKTITINVTGLHALDQQVPAEIFFSILGKRFTARPESQAFHLYGSTILARWLPEGIEPDDSRQMCKVTLSGSNMWMGSSSIVQENWLRIRKESYRTFLDIIRNAKRYIFIENQYFSSDFPSTSAECQHMHDPTKAVLYSGATNRIGEVLLDRVKRAVLLHESFSVAFVLPLATEPGSFYPNLRGAYCFEQAVEDFCKAHNLPQWRDYFSFFFLANAVKVPDATRTNAFYGIFTHTKATCLRGQQGERGVQLDPF</sequence>
<dbReference type="Gene3D" id="3.30.870.10">
    <property type="entry name" value="Endonuclease Chain A"/>
    <property type="match status" value="1"/>
</dbReference>
<comment type="catalytic activity">
    <reaction evidence="1">
        <text>a 1,2-diacyl-sn-glycero-3-phosphocholine + H2O = a 1,2-diacyl-sn-glycero-3-phosphate + choline + H(+)</text>
        <dbReference type="Rhea" id="RHEA:14445"/>
        <dbReference type="ChEBI" id="CHEBI:15354"/>
        <dbReference type="ChEBI" id="CHEBI:15377"/>
        <dbReference type="ChEBI" id="CHEBI:15378"/>
        <dbReference type="ChEBI" id="CHEBI:57643"/>
        <dbReference type="ChEBI" id="CHEBI:58608"/>
        <dbReference type="EC" id="3.1.4.4"/>
    </reaction>
</comment>
<dbReference type="PROSITE" id="PS50035">
    <property type="entry name" value="PLD"/>
    <property type="match status" value="1"/>
</dbReference>
<dbReference type="GO" id="GO:0009395">
    <property type="term" value="P:phospholipid catabolic process"/>
    <property type="evidence" value="ECO:0007669"/>
    <property type="project" value="TreeGrafter"/>
</dbReference>
<keyword evidence="9" id="KW-1185">Reference proteome</keyword>
<evidence type="ECO:0000259" key="7">
    <source>
        <dbReference type="PROSITE" id="PS50035"/>
    </source>
</evidence>
<evidence type="ECO:0000313" key="8">
    <source>
        <dbReference type="EMBL" id="CAJ1386586.1"/>
    </source>
</evidence>
<dbReference type="PANTHER" id="PTHR18896">
    <property type="entry name" value="PHOSPHOLIPASE D"/>
    <property type="match status" value="1"/>
</dbReference>
<keyword evidence="6" id="KW-0443">Lipid metabolism</keyword>
<feature type="non-terminal residue" evidence="8">
    <location>
        <position position="553"/>
    </location>
</feature>
<dbReference type="Proteomes" id="UP001178507">
    <property type="component" value="Unassembled WGS sequence"/>
</dbReference>
<evidence type="ECO:0000256" key="5">
    <source>
        <dbReference type="ARBA" id="ARBA00022963"/>
    </source>
</evidence>
<name>A0AA36IFB7_9DINO</name>
<dbReference type="SUPFAM" id="SSF56024">
    <property type="entry name" value="Phospholipase D/nuclease"/>
    <property type="match status" value="2"/>
</dbReference>
<dbReference type="InterPro" id="IPR015679">
    <property type="entry name" value="PLipase_D_fam"/>
</dbReference>
<evidence type="ECO:0000256" key="4">
    <source>
        <dbReference type="ARBA" id="ARBA00022801"/>
    </source>
</evidence>
<dbReference type="InterPro" id="IPR001736">
    <property type="entry name" value="PLipase_D/transphosphatidylase"/>
</dbReference>
<dbReference type="GO" id="GO:0004630">
    <property type="term" value="F:phospholipase D activity"/>
    <property type="evidence" value="ECO:0007669"/>
    <property type="project" value="UniProtKB-EC"/>
</dbReference>
<accession>A0AA36IFB7</accession>